<dbReference type="GO" id="GO:0005829">
    <property type="term" value="C:cytosol"/>
    <property type="evidence" value="ECO:0007669"/>
    <property type="project" value="TreeGrafter"/>
</dbReference>
<evidence type="ECO:0000256" key="1">
    <source>
        <dbReference type="ARBA" id="ARBA00007228"/>
    </source>
</evidence>
<evidence type="ECO:0000313" key="6">
    <source>
        <dbReference type="EMBL" id="TPE60534.1"/>
    </source>
</evidence>
<dbReference type="GO" id="GO:0008173">
    <property type="term" value="F:RNA methyltransferase activity"/>
    <property type="evidence" value="ECO:0007669"/>
    <property type="project" value="InterPro"/>
</dbReference>
<dbReference type="PIRSF" id="PIRSF004808">
    <property type="entry name" value="LasT"/>
    <property type="match status" value="1"/>
</dbReference>
<keyword evidence="7" id="KW-1185">Reference proteome</keyword>
<evidence type="ECO:0000313" key="7">
    <source>
        <dbReference type="Proteomes" id="UP000319897"/>
    </source>
</evidence>
<dbReference type="AlphaFoldDB" id="A0A501XJU1"/>
<dbReference type="RefSeq" id="WP_140928470.1">
    <property type="nucleotide sequence ID" value="NZ_VFSU01000026.1"/>
</dbReference>
<dbReference type="Gene3D" id="1.10.8.590">
    <property type="match status" value="1"/>
</dbReference>
<reference evidence="6 7" key="1">
    <citation type="submission" date="2019-06" db="EMBL/GenBank/DDBJ databases">
        <authorList>
            <person name="Lee I."/>
            <person name="Jang G.I."/>
            <person name="Hwang C.Y."/>
        </authorList>
    </citation>
    <scope>NUCLEOTIDE SEQUENCE [LARGE SCALE GENOMIC DNA]</scope>
    <source>
        <strain evidence="6 7">PAMC 28131</strain>
    </source>
</reference>
<dbReference type="Pfam" id="PF00588">
    <property type="entry name" value="SpoU_methylase"/>
    <property type="match status" value="1"/>
</dbReference>
<dbReference type="SUPFAM" id="SSF75217">
    <property type="entry name" value="alpha/beta knot"/>
    <property type="match status" value="1"/>
</dbReference>
<dbReference type="OrthoDB" id="9806346at2"/>
<dbReference type="InterPro" id="IPR029028">
    <property type="entry name" value="Alpha/beta_knot_MTases"/>
</dbReference>
<comment type="similarity">
    <text evidence="1">Belongs to the class IV-like SAM-binding methyltransferase superfamily. RNA methyltransferase TrmH family.</text>
</comment>
<dbReference type="PANTHER" id="PTHR42786:SF7">
    <property type="entry name" value="TRNA_RRNA METHYLTRANSFERASE SPOU TYPE DOMAIN-CONTAINING PROTEIN"/>
    <property type="match status" value="1"/>
</dbReference>
<evidence type="ECO:0000256" key="2">
    <source>
        <dbReference type="ARBA" id="ARBA00022603"/>
    </source>
</evidence>
<gene>
    <name evidence="6" type="ORF">FJQ54_11070</name>
</gene>
<dbReference type="Proteomes" id="UP000319897">
    <property type="component" value="Unassembled WGS sequence"/>
</dbReference>
<comment type="caution">
    <text evidence="6">The sequence shown here is derived from an EMBL/GenBank/DDBJ whole genome shotgun (WGS) entry which is preliminary data.</text>
</comment>
<organism evidence="6 7">
    <name type="scientific">Sandaracinobacter neustonicus</name>
    <dbReference type="NCBI Taxonomy" id="1715348"/>
    <lineage>
        <taxon>Bacteria</taxon>
        <taxon>Pseudomonadati</taxon>
        <taxon>Pseudomonadota</taxon>
        <taxon>Alphaproteobacteria</taxon>
        <taxon>Sphingomonadales</taxon>
        <taxon>Sphingosinicellaceae</taxon>
        <taxon>Sandaracinobacter</taxon>
    </lineage>
</organism>
<feature type="domain" description="tRNA/rRNA methyltransferase SpoU type" evidence="5">
    <location>
        <begin position="5"/>
        <end position="154"/>
    </location>
</feature>
<dbReference type="GO" id="GO:0003723">
    <property type="term" value="F:RNA binding"/>
    <property type="evidence" value="ECO:0007669"/>
    <property type="project" value="InterPro"/>
</dbReference>
<dbReference type="GO" id="GO:0002128">
    <property type="term" value="P:tRNA nucleoside ribose methylation"/>
    <property type="evidence" value="ECO:0007669"/>
    <property type="project" value="TreeGrafter"/>
</dbReference>
<dbReference type="InterPro" id="IPR001537">
    <property type="entry name" value="SpoU_MeTrfase"/>
</dbReference>
<evidence type="ECO:0000256" key="4">
    <source>
        <dbReference type="ARBA" id="ARBA00022691"/>
    </source>
</evidence>
<name>A0A501XJU1_9SPHN</name>
<dbReference type="InterPro" id="IPR004384">
    <property type="entry name" value="RNA_MeTrfase_TrmJ/LasT"/>
</dbReference>
<keyword evidence="4" id="KW-0949">S-adenosyl-L-methionine</keyword>
<proteinExistence type="inferred from homology"/>
<dbReference type="InterPro" id="IPR029026">
    <property type="entry name" value="tRNA_m1G_MTases_N"/>
</dbReference>
<protein>
    <submittedName>
        <fullName evidence="6">RNA methyltransferase</fullName>
    </submittedName>
</protein>
<evidence type="ECO:0000256" key="3">
    <source>
        <dbReference type="ARBA" id="ARBA00022679"/>
    </source>
</evidence>
<evidence type="ECO:0000259" key="5">
    <source>
        <dbReference type="Pfam" id="PF00588"/>
    </source>
</evidence>
<dbReference type="CDD" id="cd18093">
    <property type="entry name" value="SpoU-like_TrmJ"/>
    <property type="match status" value="1"/>
</dbReference>
<keyword evidence="2 6" id="KW-0489">Methyltransferase</keyword>
<accession>A0A501XJU1</accession>
<dbReference type="Gene3D" id="3.40.1280.10">
    <property type="match status" value="1"/>
</dbReference>
<dbReference type="PANTHER" id="PTHR42786">
    <property type="entry name" value="TRNA/RRNA METHYLTRANSFERASE"/>
    <property type="match status" value="1"/>
</dbReference>
<sequence length="242" mass="25786">MTAPAIILVRPQLGMNIGMAARAMGNFALDQLRLVSPRDGWPNPEAGPPAAGADHVLEATTVHESVAEALADCALTFATTVRPRDMPKPVVTPREAAAMIRAAAARGQKAGILFGPERSGLTADDLAPISTIVTCPINPGHGSLNLAQAVLLLGYEWFQAGDPETPQPLQHEPAPHGEVAGLIAHLDSALEEAGYYHVPDRTPATRRTLAQLLTRPQFSAEEVRTLRGMIRALAEGRRKKRA</sequence>
<keyword evidence="3 6" id="KW-0808">Transferase</keyword>
<dbReference type="EMBL" id="VFSU01000026">
    <property type="protein sequence ID" value="TPE60534.1"/>
    <property type="molecule type" value="Genomic_DNA"/>
</dbReference>